<dbReference type="Proteomes" id="UP000326678">
    <property type="component" value="Chromosome Gxm1"/>
</dbReference>
<name>A0A5P8W9G4_9NOSO</name>
<dbReference type="RefSeq" id="WP_267313638.1">
    <property type="nucleotide sequence ID" value="NZ_CP045226.1"/>
</dbReference>
<dbReference type="AlphaFoldDB" id="A0A5P8W9G4"/>
<gene>
    <name evidence="1" type="ORF">GXM_06665</name>
</gene>
<protein>
    <submittedName>
        <fullName evidence="1">Uncharacterized protein</fullName>
    </submittedName>
</protein>
<evidence type="ECO:0000313" key="2">
    <source>
        <dbReference type="Proteomes" id="UP000326678"/>
    </source>
</evidence>
<evidence type="ECO:0000313" key="1">
    <source>
        <dbReference type="EMBL" id="QFS49171.1"/>
    </source>
</evidence>
<accession>A0A5P8W9G4</accession>
<sequence length="40" mass="4356">MPKPIGGSTLKTIEGHWALIIPFISLIPSSQPQNLQLSQN</sequence>
<dbReference type="EMBL" id="CP045226">
    <property type="protein sequence ID" value="QFS49171.1"/>
    <property type="molecule type" value="Genomic_DNA"/>
</dbReference>
<dbReference type="KEGG" id="nsh:GXM_06665"/>
<proteinExistence type="predicted"/>
<reference evidence="1 2" key="1">
    <citation type="submission" date="2019-10" db="EMBL/GenBank/DDBJ databases">
        <title>Genomic and transcriptomic insights into the perfect genentic adaptation of a filamentous nitrogen-fixing cyanobacterium to rice fields.</title>
        <authorList>
            <person name="Chen Z."/>
        </authorList>
    </citation>
    <scope>NUCLEOTIDE SEQUENCE [LARGE SCALE GENOMIC DNA]</scope>
    <source>
        <strain evidence="1">CCNUC1</strain>
    </source>
</reference>
<organism evidence="1 2">
    <name type="scientific">Nostoc sphaeroides CCNUC1</name>
    <dbReference type="NCBI Taxonomy" id="2653204"/>
    <lineage>
        <taxon>Bacteria</taxon>
        <taxon>Bacillati</taxon>
        <taxon>Cyanobacteriota</taxon>
        <taxon>Cyanophyceae</taxon>
        <taxon>Nostocales</taxon>
        <taxon>Nostocaceae</taxon>
        <taxon>Nostoc</taxon>
    </lineage>
</organism>
<keyword evidence="2" id="KW-1185">Reference proteome</keyword>